<dbReference type="OrthoDB" id="3139399at2759"/>
<dbReference type="InterPro" id="IPR036047">
    <property type="entry name" value="F-box-like_dom_sf"/>
</dbReference>
<feature type="region of interest" description="Disordered" evidence="1">
    <location>
        <begin position="473"/>
        <end position="508"/>
    </location>
</feature>
<dbReference type="Gene3D" id="1.20.1280.50">
    <property type="match status" value="1"/>
</dbReference>
<name>A0A4Y7T2V3_COPMI</name>
<evidence type="ECO:0000256" key="1">
    <source>
        <dbReference type="SAM" id="MobiDB-lite"/>
    </source>
</evidence>
<keyword evidence="4" id="KW-1185">Reference proteome</keyword>
<gene>
    <name evidence="3" type="ORF">FA13DRAFT_1735626</name>
</gene>
<dbReference type="InterPro" id="IPR001810">
    <property type="entry name" value="F-box_dom"/>
</dbReference>
<proteinExistence type="predicted"/>
<dbReference type="EMBL" id="QPFP01000032">
    <property type="protein sequence ID" value="TEB28487.1"/>
    <property type="molecule type" value="Genomic_DNA"/>
</dbReference>
<dbReference type="SUPFAM" id="SSF81383">
    <property type="entry name" value="F-box domain"/>
    <property type="match status" value="1"/>
</dbReference>
<evidence type="ECO:0000313" key="4">
    <source>
        <dbReference type="Proteomes" id="UP000298030"/>
    </source>
</evidence>
<comment type="caution">
    <text evidence="3">The sequence shown here is derived from an EMBL/GenBank/DDBJ whole genome shotgun (WGS) entry which is preliminary data.</text>
</comment>
<dbReference type="AlphaFoldDB" id="A0A4Y7T2V3"/>
<accession>A0A4Y7T2V3</accession>
<evidence type="ECO:0000259" key="2">
    <source>
        <dbReference type="Pfam" id="PF12937"/>
    </source>
</evidence>
<sequence length="557" mass="62271">MAAITPTVGDISSAALSIGPLQLYGQGSELPSLTPIHDLPPEVLSHVFEIATAPGLTSESSKHLITLCLVCKAWRGAALAHPPLWSSLYVKARFTPRVYDKVQAWFRRAGTLPKSLAVHAPYHTNCWISPSYLERDLYTFDESVEMRKVCEFAASYLAKQLIRGTRLDHLSLYCPSSSCLAWITKRLNLYNAAGAGETTPWDTLRSLRLAVNSEWGGPSYYDDETQQAVDEMFRTLPPVTSLHVHLPEVEYLGHVNEQGSDLGKITISNASLTRLTRLTFDCDWHFETILDTIRPCLNLVVLTLHFKNSTLSYDPTPDSSHSEFSANVKDVILPQLEILRIRQANPVVLQILRHFDTSILAELDVSFKFAGFSWNTASALRECQWQDHIAFYISRSNCLTTVRRLRLHGVTMSGSVLQGLITTSFPWVTNLALDCSYIKGPSTVLSLQNLTTSEEFSDNVPQLRTINLIRSTSSSNPRRPISKTSIAQESWISSPRGSGPGATPPNPRIITLGRKEMQPPQLENYDTDWSPDPKFDSWNFNTGVRGSLLHTLEHDYL</sequence>
<reference evidence="3 4" key="1">
    <citation type="journal article" date="2019" name="Nat. Ecol. Evol.">
        <title>Megaphylogeny resolves global patterns of mushroom evolution.</title>
        <authorList>
            <person name="Varga T."/>
            <person name="Krizsan K."/>
            <person name="Foldi C."/>
            <person name="Dima B."/>
            <person name="Sanchez-Garcia M."/>
            <person name="Sanchez-Ramirez S."/>
            <person name="Szollosi G.J."/>
            <person name="Szarkandi J.G."/>
            <person name="Papp V."/>
            <person name="Albert L."/>
            <person name="Andreopoulos W."/>
            <person name="Angelini C."/>
            <person name="Antonin V."/>
            <person name="Barry K.W."/>
            <person name="Bougher N.L."/>
            <person name="Buchanan P."/>
            <person name="Buyck B."/>
            <person name="Bense V."/>
            <person name="Catcheside P."/>
            <person name="Chovatia M."/>
            <person name="Cooper J."/>
            <person name="Damon W."/>
            <person name="Desjardin D."/>
            <person name="Finy P."/>
            <person name="Geml J."/>
            <person name="Haridas S."/>
            <person name="Hughes K."/>
            <person name="Justo A."/>
            <person name="Karasinski D."/>
            <person name="Kautmanova I."/>
            <person name="Kiss B."/>
            <person name="Kocsube S."/>
            <person name="Kotiranta H."/>
            <person name="LaButti K.M."/>
            <person name="Lechner B.E."/>
            <person name="Liimatainen K."/>
            <person name="Lipzen A."/>
            <person name="Lukacs Z."/>
            <person name="Mihaltcheva S."/>
            <person name="Morgado L.N."/>
            <person name="Niskanen T."/>
            <person name="Noordeloos M.E."/>
            <person name="Ohm R.A."/>
            <person name="Ortiz-Santana B."/>
            <person name="Ovrebo C."/>
            <person name="Racz N."/>
            <person name="Riley R."/>
            <person name="Savchenko A."/>
            <person name="Shiryaev A."/>
            <person name="Soop K."/>
            <person name="Spirin V."/>
            <person name="Szebenyi C."/>
            <person name="Tomsovsky M."/>
            <person name="Tulloss R.E."/>
            <person name="Uehling J."/>
            <person name="Grigoriev I.V."/>
            <person name="Vagvolgyi C."/>
            <person name="Papp T."/>
            <person name="Martin F.M."/>
            <person name="Miettinen O."/>
            <person name="Hibbett D.S."/>
            <person name="Nagy L.G."/>
        </authorList>
    </citation>
    <scope>NUCLEOTIDE SEQUENCE [LARGE SCALE GENOMIC DNA]</scope>
    <source>
        <strain evidence="3 4">FP101781</strain>
    </source>
</reference>
<dbReference type="Pfam" id="PF12937">
    <property type="entry name" value="F-box-like"/>
    <property type="match status" value="1"/>
</dbReference>
<organism evidence="3 4">
    <name type="scientific">Coprinellus micaceus</name>
    <name type="common">Glistening ink-cap mushroom</name>
    <name type="synonym">Coprinus micaceus</name>
    <dbReference type="NCBI Taxonomy" id="71717"/>
    <lineage>
        <taxon>Eukaryota</taxon>
        <taxon>Fungi</taxon>
        <taxon>Dikarya</taxon>
        <taxon>Basidiomycota</taxon>
        <taxon>Agaricomycotina</taxon>
        <taxon>Agaricomycetes</taxon>
        <taxon>Agaricomycetidae</taxon>
        <taxon>Agaricales</taxon>
        <taxon>Agaricineae</taxon>
        <taxon>Psathyrellaceae</taxon>
        <taxon>Coprinellus</taxon>
    </lineage>
</organism>
<feature type="compositionally biased region" description="Polar residues" evidence="1">
    <location>
        <begin position="473"/>
        <end position="496"/>
    </location>
</feature>
<evidence type="ECO:0000313" key="3">
    <source>
        <dbReference type="EMBL" id="TEB28487.1"/>
    </source>
</evidence>
<protein>
    <recommendedName>
        <fullName evidence="2">F-box domain-containing protein</fullName>
    </recommendedName>
</protein>
<feature type="domain" description="F-box" evidence="2">
    <location>
        <begin position="36"/>
        <end position="90"/>
    </location>
</feature>
<dbReference type="Proteomes" id="UP000298030">
    <property type="component" value="Unassembled WGS sequence"/>
</dbReference>